<dbReference type="InterPro" id="IPR021858">
    <property type="entry name" value="Fun_TF"/>
</dbReference>
<protein>
    <recommendedName>
        <fullName evidence="3">Fungal-specific transcription factor domain-containing protein</fullName>
    </recommendedName>
</protein>
<name>A0A6A5ZCG7_9PLEO</name>
<sequence>MTASATSFPEDMIPLNRLIPERLSMKSVEFEVYICYARRHLGRGRAMDLAMQKQPLSAIIAAGLSPPSRADKLFPKALLSFAIVVFGAEHHQAAIVDKGYLFLGGALKQLNQALLDPTCYARDEVILSVAALAILECLVPTGTGNHLKHMLGLEKLLELRDPANFSSWESIELYKSIRHMVLFATLRTGKPSIFARPEWKSVLRLYCSDDELQEEELFDVLADCTVLSSELKVLSSERDPNSPQAKHKRNDVEQRALALLDQLHNWKEGRNNVERTRVSEVPTCVPSSWPKTYEFSNEAAAVMLMFYNTTLICVLNILASLPTSSCLSHEFHQFSARRAAMEICRCVPYYTRVRSGQEHPHGSPVAHWAIATAWQVLSDNTSAGEKHMVDLLSIKGKEVTAKALWQD</sequence>
<dbReference type="Proteomes" id="UP000799770">
    <property type="component" value="Unassembled WGS sequence"/>
</dbReference>
<dbReference type="OrthoDB" id="5126878at2759"/>
<dbReference type="AlphaFoldDB" id="A0A6A5ZCG7"/>
<evidence type="ECO:0000313" key="1">
    <source>
        <dbReference type="EMBL" id="KAF2117209.1"/>
    </source>
</evidence>
<accession>A0A6A5ZCG7</accession>
<dbReference type="PANTHER" id="PTHR38111:SF2">
    <property type="entry name" value="FINGER DOMAIN PROTEIN, PUTATIVE (AFU_ORTHOLOGUE AFUA_1G01560)-RELATED"/>
    <property type="match status" value="1"/>
</dbReference>
<dbReference type="PANTHER" id="PTHR38111">
    <property type="entry name" value="ZN(2)-C6 FUNGAL-TYPE DOMAIN-CONTAINING PROTEIN-RELATED"/>
    <property type="match status" value="1"/>
</dbReference>
<keyword evidence="2" id="KW-1185">Reference proteome</keyword>
<dbReference type="EMBL" id="ML977319">
    <property type="protein sequence ID" value="KAF2117209.1"/>
    <property type="molecule type" value="Genomic_DNA"/>
</dbReference>
<gene>
    <name evidence="1" type="ORF">BDV96DRAFT_571709</name>
</gene>
<evidence type="ECO:0000313" key="2">
    <source>
        <dbReference type="Proteomes" id="UP000799770"/>
    </source>
</evidence>
<organism evidence="1 2">
    <name type="scientific">Lophiotrema nucula</name>
    <dbReference type="NCBI Taxonomy" id="690887"/>
    <lineage>
        <taxon>Eukaryota</taxon>
        <taxon>Fungi</taxon>
        <taxon>Dikarya</taxon>
        <taxon>Ascomycota</taxon>
        <taxon>Pezizomycotina</taxon>
        <taxon>Dothideomycetes</taxon>
        <taxon>Pleosporomycetidae</taxon>
        <taxon>Pleosporales</taxon>
        <taxon>Lophiotremataceae</taxon>
        <taxon>Lophiotrema</taxon>
    </lineage>
</organism>
<proteinExistence type="predicted"/>
<reference evidence="1" key="1">
    <citation type="journal article" date="2020" name="Stud. Mycol.">
        <title>101 Dothideomycetes genomes: a test case for predicting lifestyles and emergence of pathogens.</title>
        <authorList>
            <person name="Haridas S."/>
            <person name="Albert R."/>
            <person name="Binder M."/>
            <person name="Bloem J."/>
            <person name="Labutti K."/>
            <person name="Salamov A."/>
            <person name="Andreopoulos B."/>
            <person name="Baker S."/>
            <person name="Barry K."/>
            <person name="Bills G."/>
            <person name="Bluhm B."/>
            <person name="Cannon C."/>
            <person name="Castanera R."/>
            <person name="Culley D."/>
            <person name="Daum C."/>
            <person name="Ezra D."/>
            <person name="Gonzalez J."/>
            <person name="Henrissat B."/>
            <person name="Kuo A."/>
            <person name="Liang C."/>
            <person name="Lipzen A."/>
            <person name="Lutzoni F."/>
            <person name="Magnuson J."/>
            <person name="Mondo S."/>
            <person name="Nolan M."/>
            <person name="Ohm R."/>
            <person name="Pangilinan J."/>
            <person name="Park H.-J."/>
            <person name="Ramirez L."/>
            <person name="Alfaro M."/>
            <person name="Sun H."/>
            <person name="Tritt A."/>
            <person name="Yoshinaga Y."/>
            <person name="Zwiers L.-H."/>
            <person name="Turgeon B."/>
            <person name="Goodwin S."/>
            <person name="Spatafora J."/>
            <person name="Crous P."/>
            <person name="Grigoriev I."/>
        </authorList>
    </citation>
    <scope>NUCLEOTIDE SEQUENCE</scope>
    <source>
        <strain evidence="1">CBS 627.86</strain>
    </source>
</reference>
<dbReference type="Pfam" id="PF11951">
    <property type="entry name" value="Fungal_trans_2"/>
    <property type="match status" value="1"/>
</dbReference>
<dbReference type="InterPro" id="IPR053178">
    <property type="entry name" value="Osmoadaptation_assoc"/>
</dbReference>
<evidence type="ECO:0008006" key="3">
    <source>
        <dbReference type="Google" id="ProtNLM"/>
    </source>
</evidence>